<sequence>MSKVHYKFKSSKDYDSATFDGHSISVFDLKKEILIAKGLKGPDDLALTHAESGEEYYDDATLIPRNTSVLVARVPAKPGRGGAQRYLEGAGPIPRGGNMTRNVFEKPGSNNHHDLMGGSKVYKNTTSLLQEEGPPAEAVDMSQMTEEEKMKFVFEQQTSHWGKTQEGMAK</sequence>
<dbReference type="EMBL" id="KV442016">
    <property type="protein sequence ID" value="OAQ34948.1"/>
    <property type="molecule type" value="Genomic_DNA"/>
</dbReference>
<evidence type="ECO:0000256" key="4">
    <source>
        <dbReference type="ARBA" id="ARBA00022833"/>
    </source>
</evidence>
<dbReference type="PANTHER" id="PTHR15439">
    <property type="entry name" value="RETINOBLASTOMA-BINDING PROTEIN 6"/>
    <property type="match status" value="1"/>
</dbReference>
<accession>A0A197KCP5</accession>
<evidence type="ECO:0000259" key="6">
    <source>
        <dbReference type="PROSITE" id="PS51282"/>
    </source>
</evidence>
<dbReference type="InterPro" id="IPR033489">
    <property type="entry name" value="RBBP6"/>
</dbReference>
<dbReference type="InterPro" id="IPR014891">
    <property type="entry name" value="DWNN_domain"/>
</dbReference>
<dbReference type="PROSITE" id="PS51282">
    <property type="entry name" value="DWNN"/>
    <property type="match status" value="1"/>
</dbReference>
<keyword evidence="4" id="KW-0862">Zinc</keyword>
<dbReference type="GO" id="GO:0006397">
    <property type="term" value="P:mRNA processing"/>
    <property type="evidence" value="ECO:0007669"/>
    <property type="project" value="InterPro"/>
</dbReference>
<feature type="domain" description="DWNN" evidence="6">
    <location>
        <begin position="4"/>
        <end position="75"/>
    </location>
</feature>
<organism evidence="7 8">
    <name type="scientific">Linnemannia elongata AG-77</name>
    <dbReference type="NCBI Taxonomy" id="1314771"/>
    <lineage>
        <taxon>Eukaryota</taxon>
        <taxon>Fungi</taxon>
        <taxon>Fungi incertae sedis</taxon>
        <taxon>Mucoromycota</taxon>
        <taxon>Mortierellomycotina</taxon>
        <taxon>Mortierellomycetes</taxon>
        <taxon>Mortierellales</taxon>
        <taxon>Mortierellaceae</taxon>
        <taxon>Linnemannia</taxon>
    </lineage>
</organism>
<keyword evidence="2" id="KW-0479">Metal-binding</keyword>
<comment type="subcellular location">
    <subcellularLocation>
        <location evidence="1">Nucleus</location>
    </subcellularLocation>
</comment>
<dbReference type="Gene3D" id="3.10.20.90">
    <property type="entry name" value="Phosphatidylinositol 3-kinase Catalytic Subunit, Chain A, domain 1"/>
    <property type="match status" value="1"/>
</dbReference>
<keyword evidence="5" id="KW-0539">Nucleus</keyword>
<dbReference type="GO" id="GO:0016567">
    <property type="term" value="P:protein ubiquitination"/>
    <property type="evidence" value="ECO:0007669"/>
    <property type="project" value="InterPro"/>
</dbReference>
<keyword evidence="3" id="KW-0863">Zinc-finger</keyword>
<dbReference type="SMART" id="SM01180">
    <property type="entry name" value="DWNN"/>
    <property type="match status" value="1"/>
</dbReference>
<dbReference type="Pfam" id="PF08783">
    <property type="entry name" value="DWNN"/>
    <property type="match status" value="1"/>
</dbReference>
<evidence type="ECO:0000313" key="8">
    <source>
        <dbReference type="Proteomes" id="UP000078512"/>
    </source>
</evidence>
<keyword evidence="8" id="KW-1185">Reference proteome</keyword>
<dbReference type="OrthoDB" id="106784at2759"/>
<gene>
    <name evidence="7" type="ORF">K457DRAFT_721764</name>
</gene>
<evidence type="ECO:0000256" key="2">
    <source>
        <dbReference type="ARBA" id="ARBA00022723"/>
    </source>
</evidence>
<reference evidence="7 8" key="1">
    <citation type="submission" date="2016-05" db="EMBL/GenBank/DDBJ databases">
        <title>Genome sequencing reveals origins of a unique bacterial endosymbiosis in the earliest lineages of terrestrial Fungi.</title>
        <authorList>
            <consortium name="DOE Joint Genome Institute"/>
            <person name="Uehling J."/>
            <person name="Gryganskyi A."/>
            <person name="Hameed K."/>
            <person name="Tschaplinski T."/>
            <person name="Misztal P."/>
            <person name="Wu S."/>
            <person name="Desiro A."/>
            <person name="Vande Pol N."/>
            <person name="Du Z.-Y."/>
            <person name="Zienkiewicz A."/>
            <person name="Zienkiewicz K."/>
            <person name="Morin E."/>
            <person name="Tisserant E."/>
            <person name="Splivallo R."/>
            <person name="Hainaut M."/>
            <person name="Henrissat B."/>
            <person name="Ohm R."/>
            <person name="Kuo A."/>
            <person name="Yan J."/>
            <person name="Lipzen A."/>
            <person name="Nolan M."/>
            <person name="Labutti K."/>
            <person name="Barry K."/>
            <person name="Goldstein A."/>
            <person name="Labbe J."/>
            <person name="Schadt C."/>
            <person name="Tuskan G."/>
            <person name="Grigoriev I."/>
            <person name="Martin F."/>
            <person name="Vilgalys R."/>
            <person name="Bonito G."/>
        </authorList>
    </citation>
    <scope>NUCLEOTIDE SEQUENCE [LARGE SCALE GENOMIC DNA]</scope>
    <source>
        <strain evidence="7 8">AG-77</strain>
    </source>
</reference>
<evidence type="ECO:0000256" key="1">
    <source>
        <dbReference type="ARBA" id="ARBA00004123"/>
    </source>
</evidence>
<dbReference type="STRING" id="1314771.A0A197KCP5"/>
<dbReference type="Proteomes" id="UP000078512">
    <property type="component" value="Unassembled WGS sequence"/>
</dbReference>
<evidence type="ECO:0000256" key="3">
    <source>
        <dbReference type="ARBA" id="ARBA00022771"/>
    </source>
</evidence>
<evidence type="ECO:0000313" key="7">
    <source>
        <dbReference type="EMBL" id="OAQ34948.1"/>
    </source>
</evidence>
<dbReference type="PANTHER" id="PTHR15439:SF0">
    <property type="entry name" value="CELL DIVISION CYCLE AND APOPTOSIS REGULATOR PROTEIN 1-RELATED"/>
    <property type="match status" value="1"/>
</dbReference>
<dbReference type="GO" id="GO:0008270">
    <property type="term" value="F:zinc ion binding"/>
    <property type="evidence" value="ECO:0007669"/>
    <property type="project" value="UniProtKB-KW"/>
</dbReference>
<dbReference type="GO" id="GO:0061630">
    <property type="term" value="F:ubiquitin protein ligase activity"/>
    <property type="evidence" value="ECO:0007669"/>
    <property type="project" value="InterPro"/>
</dbReference>
<protein>
    <submittedName>
        <fullName evidence="7">DWNN-domain-containing protein</fullName>
    </submittedName>
</protein>
<dbReference type="AlphaFoldDB" id="A0A197KCP5"/>
<proteinExistence type="predicted"/>
<dbReference type="GO" id="GO:0005634">
    <property type="term" value="C:nucleus"/>
    <property type="evidence" value="ECO:0007669"/>
    <property type="project" value="UniProtKB-SubCell"/>
</dbReference>
<name>A0A197KCP5_9FUNG</name>
<evidence type="ECO:0000256" key="5">
    <source>
        <dbReference type="ARBA" id="ARBA00023242"/>
    </source>
</evidence>
<dbReference type="GO" id="GO:0006511">
    <property type="term" value="P:ubiquitin-dependent protein catabolic process"/>
    <property type="evidence" value="ECO:0007669"/>
    <property type="project" value="TreeGrafter"/>
</dbReference>